<dbReference type="SUPFAM" id="SSF53756">
    <property type="entry name" value="UDP-Glycosyltransferase/glycogen phosphorylase"/>
    <property type="match status" value="2"/>
</dbReference>
<dbReference type="InterPro" id="IPR001296">
    <property type="entry name" value="Glyco_trans_1"/>
</dbReference>
<dbReference type="Gene3D" id="3.40.50.2000">
    <property type="entry name" value="Glycogen Phosphorylase B"/>
    <property type="match status" value="4"/>
</dbReference>
<proteinExistence type="predicted"/>
<dbReference type="KEGG" id="aez:C3E78_00495"/>
<dbReference type="CDD" id="cd03801">
    <property type="entry name" value="GT4_PimA-like"/>
    <property type="match status" value="2"/>
</dbReference>
<evidence type="ECO:0000259" key="4">
    <source>
        <dbReference type="Pfam" id="PF13439"/>
    </source>
</evidence>
<dbReference type="Pfam" id="PF13692">
    <property type="entry name" value="Glyco_trans_1_4"/>
    <property type="match status" value="1"/>
</dbReference>
<dbReference type="PANTHER" id="PTHR12526">
    <property type="entry name" value="GLYCOSYLTRANSFERASE"/>
    <property type="match status" value="1"/>
</dbReference>
<evidence type="ECO:0000313" key="5">
    <source>
        <dbReference type="EMBL" id="AWB90833.1"/>
    </source>
</evidence>
<evidence type="ECO:0000256" key="1">
    <source>
        <dbReference type="ARBA" id="ARBA00022676"/>
    </source>
</evidence>
<accession>A0A2S0WHN0</accession>
<evidence type="ECO:0008006" key="7">
    <source>
        <dbReference type="Google" id="ProtNLM"/>
    </source>
</evidence>
<dbReference type="AlphaFoldDB" id="A0A2S0WHN0"/>
<feature type="domain" description="Glycosyl transferase family 1" evidence="3">
    <location>
        <begin position="212"/>
        <end position="361"/>
    </location>
</feature>
<dbReference type="Proteomes" id="UP000244384">
    <property type="component" value="Chromosome"/>
</dbReference>
<keyword evidence="6" id="KW-1185">Reference proteome</keyword>
<feature type="domain" description="Glycosyltransferase subfamily 4-like N-terminal" evidence="4">
    <location>
        <begin position="24"/>
        <end position="196"/>
    </location>
</feature>
<evidence type="ECO:0000259" key="3">
    <source>
        <dbReference type="Pfam" id="PF00534"/>
    </source>
</evidence>
<name>A0A2S0WHN0_9ACTN</name>
<keyword evidence="1" id="KW-0328">Glycosyltransferase</keyword>
<organism evidence="5 6">
    <name type="scientific">Aeromicrobium chenweiae</name>
    <dbReference type="NCBI Taxonomy" id="2079793"/>
    <lineage>
        <taxon>Bacteria</taxon>
        <taxon>Bacillati</taxon>
        <taxon>Actinomycetota</taxon>
        <taxon>Actinomycetes</taxon>
        <taxon>Propionibacteriales</taxon>
        <taxon>Nocardioidaceae</taxon>
        <taxon>Aeromicrobium</taxon>
    </lineage>
</organism>
<reference evidence="6" key="1">
    <citation type="submission" date="2018-01" db="EMBL/GenBank/DDBJ databases">
        <authorList>
            <person name="Li J."/>
        </authorList>
    </citation>
    <scope>NUCLEOTIDE SEQUENCE [LARGE SCALE GENOMIC DNA]</scope>
    <source>
        <strain evidence="6">592</strain>
    </source>
</reference>
<keyword evidence="2" id="KW-0808">Transferase</keyword>
<protein>
    <recommendedName>
        <fullName evidence="7">Glycosyltransferase</fullName>
    </recommendedName>
</protein>
<dbReference type="EMBL" id="CP026952">
    <property type="protein sequence ID" value="AWB90833.1"/>
    <property type="molecule type" value="Genomic_DNA"/>
</dbReference>
<evidence type="ECO:0000313" key="6">
    <source>
        <dbReference type="Proteomes" id="UP000244384"/>
    </source>
</evidence>
<dbReference type="InterPro" id="IPR028098">
    <property type="entry name" value="Glyco_trans_4-like_N"/>
</dbReference>
<dbReference type="Pfam" id="PF13439">
    <property type="entry name" value="Glyco_transf_4"/>
    <property type="match status" value="1"/>
</dbReference>
<gene>
    <name evidence="5" type="ORF">C3E78_00495</name>
</gene>
<dbReference type="GO" id="GO:0016757">
    <property type="term" value="F:glycosyltransferase activity"/>
    <property type="evidence" value="ECO:0007669"/>
    <property type="project" value="UniProtKB-KW"/>
</dbReference>
<dbReference type="Pfam" id="PF00534">
    <property type="entry name" value="Glycos_transf_1"/>
    <property type="match status" value="1"/>
</dbReference>
<evidence type="ECO:0000256" key="2">
    <source>
        <dbReference type="ARBA" id="ARBA00022679"/>
    </source>
</evidence>
<sequence length="766" mass="83671">MPVDSHNSRQVWIVARAVAFDDGVGGLERAVADQARALIELGWMVTVVSPSDGAGVTPDGLRFRNVEWPIPALGPGRPGFGISYKLWVDRVRQLIHSELPAGASLYVHGAAAGVLKGLDFSHVGRVVANPHGMEEFRREGLLREFNRVPVRRLARKAKHADCVLATDTGLVDQVVANLNLTSDQVVTLPNAVDVSRLDRLADHGMDRSIEADFVSVGRLTHNKGYDLLLDALVELQDEIGRPLRWVHFGRGPMRDQLLDSARRRLGLYLQIVTDADDAQVQATLAKATYFVQPSRYEGSSLTTLEAMARAITCIGTPVGGIPEKLTDGVTGFLAEEATATSLADAIRRAMHAPDDIGAAARKRVLQKYDLPALASGLAAQLERRGSGELRRVVQVSRHVSPGAGVAQVVYSLEQSFVKKGIRTERIDLPSTGLRLKTQVSSNPGDKLKLLIEVVWFSVAGTYAIWRGRRRFPGAKFLVHGDPVGGDVYVNHGLLKAVMKERREAGGGRIPANPMHWFTLARDRVRYEGAWQSRIVCLTEMDKAILAQLYRLKTPVSVIPNGVDLEAYVDLDSKYRKQTRHDLGLAEAPVALFVGHEFERKGLYIAIDALPNVERTLCLLVVGGSAEMINHAKRRAEQVGVSDRVVFVGSRQDPRPYYAAADIVVMPSSYETGPLILLEALAAGRMVVMTPTGLAPQLIERSRNGVIVERNPGAVANGLETCLKQIRSDRDQTESACRASVAEYGWDAIANSYVSLLAKSARADGYE</sequence>